<organism evidence="3 4">
    <name type="scientific">Armillaria solidipes</name>
    <dbReference type="NCBI Taxonomy" id="1076256"/>
    <lineage>
        <taxon>Eukaryota</taxon>
        <taxon>Fungi</taxon>
        <taxon>Dikarya</taxon>
        <taxon>Basidiomycota</taxon>
        <taxon>Agaricomycotina</taxon>
        <taxon>Agaricomycetes</taxon>
        <taxon>Agaricomycetidae</taxon>
        <taxon>Agaricales</taxon>
        <taxon>Marasmiineae</taxon>
        <taxon>Physalacriaceae</taxon>
        <taxon>Armillaria</taxon>
    </lineage>
</organism>
<protein>
    <submittedName>
        <fullName evidence="3">Uncharacterized protein</fullName>
    </submittedName>
</protein>
<feature type="signal peptide" evidence="2">
    <location>
        <begin position="1"/>
        <end position="28"/>
    </location>
</feature>
<keyword evidence="4" id="KW-1185">Reference proteome</keyword>
<dbReference type="InterPro" id="IPR009027">
    <property type="entry name" value="Ribosomal_bL9/RNase_H1_N"/>
</dbReference>
<feature type="compositionally biased region" description="Polar residues" evidence="1">
    <location>
        <begin position="305"/>
        <end position="314"/>
    </location>
</feature>
<proteinExistence type="predicted"/>
<feature type="region of interest" description="Disordered" evidence="1">
    <location>
        <begin position="161"/>
        <end position="188"/>
    </location>
</feature>
<gene>
    <name evidence="3" type="ORF">ARMSODRAFT_979653</name>
</gene>
<feature type="region of interest" description="Disordered" evidence="1">
    <location>
        <begin position="571"/>
        <end position="664"/>
    </location>
</feature>
<dbReference type="Gene3D" id="3.40.970.10">
    <property type="entry name" value="Ribonuclease H1, N-terminal domain"/>
    <property type="match status" value="1"/>
</dbReference>
<evidence type="ECO:0000256" key="1">
    <source>
        <dbReference type="SAM" id="MobiDB-lite"/>
    </source>
</evidence>
<evidence type="ECO:0000313" key="3">
    <source>
        <dbReference type="EMBL" id="PBK63777.1"/>
    </source>
</evidence>
<sequence>MTGKNQPTAMSEVDILLHLLAGLHLSDGEVNALMCAVIQNTASPAGPPPTNLAAPPTPGWVSSYTPMPVAQKPAGVSGPAAMTSVTLLGADFDYHVPLPGEEGPFYIVTRGTDVSVFSGWETTQPLVNGVSGCAYRGVASLEEGMARVESSLCRGKCTLLPPSNKAAPPPNPHPRGFGSPRGGPPGGAGAGASCRAYVGYELPTLPVTLPSTCVHSHPRAQSSIQYLTKLAIHLHLATLLISPTPPLGTISVTTLTNHTMGRRRLYHTEEQRLEAARGRKLDYYYRHRDELCKKMRKSYKKRVGQTGSQSQGRTNAKVPRKPTPPPEVQFTRLAREIRMHDANLLTLTDNSLTSYASRICITAMNAKGRCDVVTKALERVEAMEAGVSEVHNAIYAEGGVCKEWKEAQATVERFRTVVGFLQDLECHNHVTVIVPNAKVLPHPAVSQEPIVRADNKPFIRPARCGCNSSRITSLVGLRQVKMSEYPERFSEVQRIFITGWVQGWEEAKQGLGLVMPRVILEQLVLAYQEWYPFPFDEADLDRHTPHERLARSARRELELREDLHLALEWGRWPRTQPAPTPQPPAKRRKPVKPRPKHAAAKPYKRNQRRVDLRARLAAGSSASSDCDRSFDSAPDLSFGSSAASSSPPASPSPEPAVDKRSDKDGLNIWGVALW</sequence>
<keyword evidence="2" id="KW-0732">Signal</keyword>
<dbReference type="Proteomes" id="UP000218334">
    <property type="component" value="Unassembled WGS sequence"/>
</dbReference>
<name>A0A2H3BGT1_9AGAR</name>
<dbReference type="EMBL" id="KZ293456">
    <property type="protein sequence ID" value="PBK63777.1"/>
    <property type="molecule type" value="Genomic_DNA"/>
</dbReference>
<accession>A0A2H3BGT1</accession>
<dbReference type="InterPro" id="IPR037056">
    <property type="entry name" value="RNase_H1_N_sf"/>
</dbReference>
<reference evidence="4" key="1">
    <citation type="journal article" date="2017" name="Nat. Ecol. Evol.">
        <title>Genome expansion and lineage-specific genetic innovations in the forest pathogenic fungi Armillaria.</title>
        <authorList>
            <person name="Sipos G."/>
            <person name="Prasanna A.N."/>
            <person name="Walter M.C."/>
            <person name="O'Connor E."/>
            <person name="Balint B."/>
            <person name="Krizsan K."/>
            <person name="Kiss B."/>
            <person name="Hess J."/>
            <person name="Varga T."/>
            <person name="Slot J."/>
            <person name="Riley R."/>
            <person name="Boka B."/>
            <person name="Rigling D."/>
            <person name="Barry K."/>
            <person name="Lee J."/>
            <person name="Mihaltcheva S."/>
            <person name="LaButti K."/>
            <person name="Lipzen A."/>
            <person name="Waldron R."/>
            <person name="Moloney N.M."/>
            <person name="Sperisen C."/>
            <person name="Kredics L."/>
            <person name="Vagvoelgyi C."/>
            <person name="Patrignani A."/>
            <person name="Fitzpatrick D."/>
            <person name="Nagy I."/>
            <person name="Doyle S."/>
            <person name="Anderson J.B."/>
            <person name="Grigoriev I.V."/>
            <person name="Gueldener U."/>
            <person name="Muensterkoetter M."/>
            <person name="Nagy L.G."/>
        </authorList>
    </citation>
    <scope>NUCLEOTIDE SEQUENCE [LARGE SCALE GENOMIC DNA]</scope>
    <source>
        <strain evidence="4">28-4</strain>
    </source>
</reference>
<dbReference type="SUPFAM" id="SSF55658">
    <property type="entry name" value="L9 N-domain-like"/>
    <property type="match status" value="1"/>
</dbReference>
<feature type="compositionally biased region" description="Low complexity" evidence="1">
    <location>
        <begin position="615"/>
        <end position="624"/>
    </location>
</feature>
<feature type="compositionally biased region" description="Basic residues" evidence="1">
    <location>
        <begin position="585"/>
        <end position="607"/>
    </location>
</feature>
<feature type="chain" id="PRO_5013890824" evidence="2">
    <location>
        <begin position="29"/>
        <end position="674"/>
    </location>
</feature>
<evidence type="ECO:0000256" key="2">
    <source>
        <dbReference type="SAM" id="SignalP"/>
    </source>
</evidence>
<evidence type="ECO:0000313" key="4">
    <source>
        <dbReference type="Proteomes" id="UP000218334"/>
    </source>
</evidence>
<dbReference type="AlphaFoldDB" id="A0A2H3BGT1"/>
<feature type="compositionally biased region" description="Gly residues" evidence="1">
    <location>
        <begin position="179"/>
        <end position="188"/>
    </location>
</feature>
<feature type="region of interest" description="Disordered" evidence="1">
    <location>
        <begin position="299"/>
        <end position="327"/>
    </location>
</feature>